<evidence type="ECO:0000259" key="7">
    <source>
        <dbReference type="PROSITE" id="PS50158"/>
    </source>
</evidence>
<keyword evidence="10" id="KW-1185">Reference proteome</keyword>
<dbReference type="InterPro" id="IPR000477">
    <property type="entry name" value="RT_dom"/>
</dbReference>
<dbReference type="Gene3D" id="3.10.10.10">
    <property type="entry name" value="HIV Type 1 Reverse Transcriptase, subunit A, domain 1"/>
    <property type="match status" value="1"/>
</dbReference>
<dbReference type="SUPFAM" id="SSF57756">
    <property type="entry name" value="Retrovirus zinc finger-like domains"/>
    <property type="match status" value="1"/>
</dbReference>
<dbReference type="SUPFAM" id="SSF50630">
    <property type="entry name" value="Acid proteases"/>
    <property type="match status" value="1"/>
</dbReference>
<dbReference type="Pfam" id="PF13650">
    <property type="entry name" value="Asp_protease_2"/>
    <property type="match status" value="1"/>
</dbReference>
<dbReference type="GO" id="GO:0008270">
    <property type="term" value="F:zinc ion binding"/>
    <property type="evidence" value="ECO:0007669"/>
    <property type="project" value="UniProtKB-KW"/>
</dbReference>
<dbReference type="InterPro" id="IPR036875">
    <property type="entry name" value="Znf_CCHC_sf"/>
</dbReference>
<dbReference type="SUPFAM" id="SSF56672">
    <property type="entry name" value="DNA/RNA polymerases"/>
    <property type="match status" value="1"/>
</dbReference>
<organism evidence="9 10">
    <name type="scientific">Carpediemonas membranifera</name>
    <dbReference type="NCBI Taxonomy" id="201153"/>
    <lineage>
        <taxon>Eukaryota</taxon>
        <taxon>Metamonada</taxon>
        <taxon>Carpediemonas-like organisms</taxon>
        <taxon>Carpediemonas</taxon>
    </lineage>
</organism>
<dbReference type="InterPro" id="IPR001878">
    <property type="entry name" value="Znf_CCHC"/>
</dbReference>
<dbReference type="AlphaFoldDB" id="A0A8J6E1T4"/>
<keyword evidence="5" id="KW-0862">Zinc</keyword>
<feature type="domain" description="CCHC-type" evidence="7">
    <location>
        <begin position="252"/>
        <end position="267"/>
    </location>
</feature>
<evidence type="ECO:0000256" key="1">
    <source>
        <dbReference type="ARBA" id="ARBA00022679"/>
    </source>
</evidence>
<dbReference type="InterPro" id="IPR043502">
    <property type="entry name" value="DNA/RNA_pol_sf"/>
</dbReference>
<reference evidence="9" key="1">
    <citation type="submission" date="2021-05" db="EMBL/GenBank/DDBJ databases">
        <title>A free-living protist that lacks canonical eukaryotic 1 DNA replication and segregation systems.</title>
        <authorList>
            <person name="Salas-Leiva D.E."/>
            <person name="Tromer E.C."/>
            <person name="Curtis B.A."/>
            <person name="Jerlstrom-Hultqvist J."/>
            <person name="Kolisko M."/>
            <person name="Yi Z."/>
            <person name="Salas-Leiva J.S."/>
            <person name="Gallot-Lavallee L."/>
            <person name="Kops G.J.P.L."/>
            <person name="Archibald J.M."/>
            <person name="Simpson A.G.B."/>
            <person name="Roger A.J."/>
        </authorList>
    </citation>
    <scope>NUCLEOTIDE SEQUENCE</scope>
    <source>
        <strain evidence="9">BICM</strain>
    </source>
</reference>
<feature type="region of interest" description="Disordered" evidence="6">
    <location>
        <begin position="192"/>
        <end position="245"/>
    </location>
</feature>
<dbReference type="PANTHER" id="PTHR37984">
    <property type="entry name" value="PROTEIN CBG26694"/>
    <property type="match status" value="1"/>
</dbReference>
<evidence type="ECO:0008006" key="11">
    <source>
        <dbReference type="Google" id="ProtNLM"/>
    </source>
</evidence>
<keyword evidence="1" id="KW-0808">Transferase</keyword>
<dbReference type="Gene3D" id="4.10.60.10">
    <property type="entry name" value="Zinc finger, CCHC-type"/>
    <property type="match status" value="1"/>
</dbReference>
<sequence length="759" mass="86473">MLKKSDPPLLKSPDLNELFIFVDKFNDYRALGGKRDIEKLIDSEVREMVTAILPADDLDDAEEEIPLLLNQHHRAARSRAQKDLKIIKRLGRALRPTQEVNKLRLFRITAKDFSPIEVARVNKKFRITMAVVQPEFPLETLRDIYVRCFKFGSNQTMYRIKEVIQDMSLEDAMPRVLALSRTVQESTAIADAFQDKPSNAEHHHTSRNSHRRNDRKPQSRPTEDRSHATRPEHASTKPIDKKGRRDHSQFTCYNCGGKGHAVYECKKPKNKCQKCGKSGHLDRFCKSPQYLSLFSMTSHKRKDSLPLCKVKVEGRDVVALIDSGANCSTISPKLTKGMTRISDEERSVRTAKGTIQSQGSVQGNIKLMPSAFTPKAVSFKPELIVLDTEFDVVLGYPHLVELGILPDVNVESGEYSDEVQVPEAFKHNAAIFSLSDQSTKSQAELIKRFSDLFQDRDEPSRLEPYDLVLKDDRVVNARPYYVPPAKIHVVREHIDTLLAKKYIEACQSQYASPAMTVPKKGGKSRFVVDFRRINELTEPFDYPIPRIDEVLSQLAGQKIFTTLDLSSGYHQIPLTERSRPLTAFTTVLGQYQYRRMPFGLRNAGAHFQKAMERAFAGLVGSSCYIYIDDIIVFGSDEAEYLANLERVLDRARKVKLQLNREKCQFGRQEVEFLGWVVNDGQVSIAPSRVDDIANLQMPTSIKGMQGLVGFLNYFRDHIPHFAEIGHPLIKAYCQFLDFKSSFCDLKSRPKLEFKSRRLN</sequence>
<dbReference type="GO" id="GO:0016779">
    <property type="term" value="F:nucleotidyltransferase activity"/>
    <property type="evidence" value="ECO:0007669"/>
    <property type="project" value="UniProtKB-KW"/>
</dbReference>
<dbReference type="EMBL" id="JAHDYR010000005">
    <property type="protein sequence ID" value="KAG9396774.1"/>
    <property type="molecule type" value="Genomic_DNA"/>
</dbReference>
<evidence type="ECO:0000313" key="9">
    <source>
        <dbReference type="EMBL" id="KAG9396774.1"/>
    </source>
</evidence>
<comment type="caution">
    <text evidence="9">The sequence shown here is derived from an EMBL/GenBank/DDBJ whole genome shotgun (WGS) entry which is preliminary data.</text>
</comment>
<dbReference type="OrthoDB" id="6761011at2759"/>
<dbReference type="Pfam" id="PF00078">
    <property type="entry name" value="RVT_1"/>
    <property type="match status" value="1"/>
</dbReference>
<evidence type="ECO:0000256" key="5">
    <source>
        <dbReference type="PROSITE-ProRule" id="PRU00047"/>
    </source>
</evidence>
<keyword evidence="2" id="KW-0548">Nucleotidyltransferase</keyword>
<feature type="domain" description="CCHC-type" evidence="7">
    <location>
        <begin position="271"/>
        <end position="287"/>
    </location>
</feature>
<evidence type="ECO:0000256" key="4">
    <source>
        <dbReference type="ARBA" id="ARBA00022759"/>
    </source>
</evidence>
<gene>
    <name evidence="9" type="ORF">J8273_1812</name>
</gene>
<dbReference type="PROSITE" id="PS50878">
    <property type="entry name" value="RT_POL"/>
    <property type="match status" value="1"/>
</dbReference>
<protein>
    <recommendedName>
        <fullName evidence="11">Reverse transcriptase</fullName>
    </recommendedName>
</protein>
<keyword evidence="5" id="KW-0479">Metal-binding</keyword>
<dbReference type="GO" id="GO:0003676">
    <property type="term" value="F:nucleic acid binding"/>
    <property type="evidence" value="ECO:0007669"/>
    <property type="project" value="InterPro"/>
</dbReference>
<feature type="compositionally biased region" description="Basic residues" evidence="6">
    <location>
        <begin position="204"/>
        <end position="214"/>
    </location>
</feature>
<evidence type="ECO:0000256" key="6">
    <source>
        <dbReference type="SAM" id="MobiDB-lite"/>
    </source>
</evidence>
<evidence type="ECO:0000259" key="8">
    <source>
        <dbReference type="PROSITE" id="PS50878"/>
    </source>
</evidence>
<dbReference type="Pfam" id="PF00098">
    <property type="entry name" value="zf-CCHC"/>
    <property type="match status" value="1"/>
</dbReference>
<dbReference type="Gene3D" id="3.30.70.270">
    <property type="match status" value="2"/>
</dbReference>
<dbReference type="Gene3D" id="2.40.70.10">
    <property type="entry name" value="Acid Proteases"/>
    <property type="match status" value="1"/>
</dbReference>
<keyword evidence="3" id="KW-0540">Nuclease</keyword>
<dbReference type="InterPro" id="IPR021109">
    <property type="entry name" value="Peptidase_aspartic_dom_sf"/>
</dbReference>
<dbReference type="Proteomes" id="UP000717585">
    <property type="component" value="Unassembled WGS sequence"/>
</dbReference>
<keyword evidence="5" id="KW-0863">Zinc-finger</keyword>
<dbReference type="PANTHER" id="PTHR37984:SF5">
    <property type="entry name" value="PROTEIN NYNRIN-LIKE"/>
    <property type="match status" value="1"/>
</dbReference>
<dbReference type="CDD" id="cd01647">
    <property type="entry name" value="RT_LTR"/>
    <property type="match status" value="1"/>
</dbReference>
<evidence type="ECO:0000256" key="2">
    <source>
        <dbReference type="ARBA" id="ARBA00022695"/>
    </source>
</evidence>
<dbReference type="SMART" id="SM00343">
    <property type="entry name" value="ZnF_C2HC"/>
    <property type="match status" value="2"/>
</dbReference>
<keyword evidence="4" id="KW-0255">Endonuclease</keyword>
<name>A0A8J6E1T4_9EUKA</name>
<evidence type="ECO:0000256" key="3">
    <source>
        <dbReference type="ARBA" id="ARBA00022722"/>
    </source>
</evidence>
<dbReference type="PROSITE" id="PS50158">
    <property type="entry name" value="ZF_CCHC"/>
    <property type="match status" value="2"/>
</dbReference>
<dbReference type="GO" id="GO:0004519">
    <property type="term" value="F:endonuclease activity"/>
    <property type="evidence" value="ECO:0007669"/>
    <property type="project" value="UniProtKB-KW"/>
</dbReference>
<dbReference type="InterPro" id="IPR043128">
    <property type="entry name" value="Rev_trsase/Diguanyl_cyclase"/>
</dbReference>
<dbReference type="InterPro" id="IPR050951">
    <property type="entry name" value="Retrovirus_Pol_polyprotein"/>
</dbReference>
<proteinExistence type="predicted"/>
<feature type="domain" description="Reverse transcriptase" evidence="8">
    <location>
        <begin position="498"/>
        <end position="677"/>
    </location>
</feature>
<dbReference type="CDD" id="cd00303">
    <property type="entry name" value="retropepsin_like"/>
    <property type="match status" value="1"/>
</dbReference>
<accession>A0A8J6E1T4</accession>
<feature type="compositionally biased region" description="Basic and acidic residues" evidence="6">
    <location>
        <begin position="215"/>
        <end position="245"/>
    </location>
</feature>
<keyword evidence="4" id="KW-0378">Hydrolase</keyword>
<evidence type="ECO:0000313" key="10">
    <source>
        <dbReference type="Proteomes" id="UP000717585"/>
    </source>
</evidence>